<keyword evidence="23" id="KW-1185">Reference proteome</keyword>
<evidence type="ECO:0000256" key="7">
    <source>
        <dbReference type="ARBA" id="ARBA00022670"/>
    </source>
</evidence>
<comment type="similarity">
    <text evidence="5">Belongs to the peptidase M1 family.</text>
</comment>
<protein>
    <recommendedName>
        <fullName evidence="6">phosphoenolpyruvate carboxykinase (GTP)</fullName>
        <ecNumber evidence="6">4.1.1.32</ecNumber>
    </recommendedName>
</protein>
<gene>
    <name evidence="22" type="ORF">OUZ56_006239</name>
</gene>
<dbReference type="InterPro" id="IPR035078">
    <property type="entry name" value="PEP_carboxykinase_GTP_N"/>
</dbReference>
<dbReference type="Gene3D" id="2.170.8.10">
    <property type="entry name" value="Phosphoenolpyruvate Carboxykinase, domain 2"/>
    <property type="match status" value="1"/>
</dbReference>
<dbReference type="InterPro" id="IPR001930">
    <property type="entry name" value="Peptidase_M1"/>
</dbReference>
<dbReference type="EC" id="4.1.1.32" evidence="6"/>
<sequence length="1569" mass="177499">MKQVIFKGITVVRGEVDSLPEKVLAFLEHDVELCQPSFIHICDGSDEENRLMLDILMADEIIQTLPKYENCVLAHTDPRDVARVESKTFISTQLQREAVPLPKSGVKGQLGNWMSLRDLETAIQERFPGCMKGRTMYLLAYCMGPMGSPLSKFGIQVTDSAYVVACMRIMTRMGKQVLDAMGDGDFVRCLHSVGCPLPLKEPLQRNWPCNPKLTFIAHKTATNEVMSFGSGYGGNSLLGKKCFSLRIGSAIARREGWLAEHMLIVGVTNPEGVKRYLVAAFPSQCGKTNLAMLTATLPGYKVECVGDDIAWMRFDEKGQLRAINPENGFFGVCPGTNYKTNPVAMQMIKKNTIFTNVARTSDGGVFWEGLEKDLPEGVTITSWLGEENWQPGSDHPAAHPNSRFCTPAGQCPTIDPNWEDPAGVPIDAIIFGGRRPVGIPLVYESLNWQHGVFVGATVSSEATSAAEYAGHEVMHDPFSARPFLSYNAGDYINHWLEMEMPGRRMPKIFHVNWFRRDSKGQFLWPGFGENIRVLDWILRRCSNEKDDIAEMSPIGFIPKQGSINMDGLENPVDWKKLFDLPKDFWIAEMDNIEKYLTDQINEDLPREMIKEIEDLRQRILASGELLQSFKLDRYRVVVSGLVLSNQLAVCPFTTLAYRPVYSCQRFSQIRGFVTGRSETKASSEFEQQGKEELNCKMLPVKPFERLPKTVVPVHYDITIKPDLVKLVFEGHESVTLKVVEPVDQIILNSLELELENIRIVDEAGQETNISKVVLDVENEKAIFKLDCVLQPGQYHLKLGFKGAIIDKLKGFYCSKYLSADGEERYSGVTQFEPTDARRAFPCWDEPAVKATFDITLVVPKDRVALCNMPVVSELPYEADPNLHVVKFDRTPIMSTYLVAYVVGEFDYVEERSADGVLVRCYTPVGKKEQGRFGLYVAAKVLPYYKEYFGVEYPLPKMDLVAVADFAAGAMENWGLVTYRETCLLVDDQNTSTQRRQWVAIVVGHELAHQWFGNLVTMEWWTHLWLNEGYATFVESLCVDHLFPEFKIWTQFVTDTSTPALDLDSLKNSHPIEVPIGHPEEIDEIFDDISYHKGAAIIRMLHNYIGDDDFRRGMKLYLTRHKYGNTFTEDLWAALSEASKKPVGSIMSGWTKQMGFPVIRVSARQEADKRILQLSQQRFLADGTKDENNTMWMVPIEIATSRSPTTPSKSFVLEGETAEVVLDDIRPDEWFKMNPGQVGFYRTCYEPELLKHLVSAIDHQTLPPLDRLGLLDDLFALVQAGHSSTVEALTLLEAFANEDQYTVWNRVCSALSKLSHLLAYTEHHELLKSFGRQLLGGMTRKLGWESKPDEEHLTKLLRSLLLGRMAMFDDPEVIAEAERRFQLHIKGEEQIPADFRSTVYKAVLRTGSRSKYEDLLRIYREASLHEEKDRVASALGTIKNEEILKEVLAFAMSNEVRSQDTVFVISSVASSKLGRDLAWNYFKDNWDLFNERFKGAFLLVRLVKSLTENFASEEKAIEIENFFKEHHCVGTERTVQQSVESVRLNAAWLGRDAEAVGIYLTSKTNAAAVE</sequence>
<dbReference type="Pfam" id="PF11838">
    <property type="entry name" value="ERAP1_C"/>
    <property type="match status" value="1"/>
</dbReference>
<dbReference type="InterPro" id="IPR034016">
    <property type="entry name" value="M1_APN-typ"/>
</dbReference>
<evidence type="ECO:0000259" key="21">
    <source>
        <dbReference type="Pfam" id="PF17900"/>
    </source>
</evidence>
<keyword evidence="14" id="KW-0342">GTP-binding</keyword>
<dbReference type="Pfam" id="PF17900">
    <property type="entry name" value="Peptidase_M1_N"/>
    <property type="match status" value="1"/>
</dbReference>
<dbReference type="NCBIfam" id="NF003253">
    <property type="entry name" value="PRK04210.1"/>
    <property type="match status" value="1"/>
</dbReference>
<dbReference type="Gene3D" id="1.25.50.20">
    <property type="match status" value="1"/>
</dbReference>
<evidence type="ECO:0000256" key="11">
    <source>
        <dbReference type="ARBA" id="ARBA00022801"/>
    </source>
</evidence>
<comment type="caution">
    <text evidence="22">The sequence shown here is derived from an EMBL/GenBank/DDBJ whole genome shotgun (WGS) entry which is preliminary data.</text>
</comment>
<dbReference type="InterPro" id="IPR013035">
    <property type="entry name" value="PEP_carboxykinase_C"/>
</dbReference>
<comment type="similarity">
    <text evidence="4">Belongs to the phosphoenolpyruvate carboxykinase [GTP] family.</text>
</comment>
<keyword evidence="7" id="KW-0645">Protease</keyword>
<evidence type="ECO:0000256" key="16">
    <source>
        <dbReference type="ARBA" id="ARBA00023239"/>
    </source>
</evidence>
<evidence type="ECO:0000259" key="17">
    <source>
        <dbReference type="Pfam" id="PF00821"/>
    </source>
</evidence>
<comment type="subcellular location">
    <subcellularLocation>
        <location evidence="3">Cell membrane</location>
        <topology evidence="3">Lipid-anchor</topology>
        <topology evidence="3">GPI-anchor</topology>
    </subcellularLocation>
</comment>
<evidence type="ECO:0000256" key="14">
    <source>
        <dbReference type="ARBA" id="ARBA00023134"/>
    </source>
</evidence>
<keyword evidence="9" id="KW-0547">Nucleotide-binding</keyword>
<reference evidence="22 23" key="1">
    <citation type="journal article" date="2023" name="Nucleic Acids Res.">
        <title>The hologenome of Daphnia magna reveals possible DNA methylation and microbiome-mediated evolution of the host genome.</title>
        <authorList>
            <person name="Chaturvedi A."/>
            <person name="Li X."/>
            <person name="Dhandapani V."/>
            <person name="Marshall H."/>
            <person name="Kissane S."/>
            <person name="Cuenca-Cambronero M."/>
            <person name="Asole G."/>
            <person name="Calvet F."/>
            <person name="Ruiz-Romero M."/>
            <person name="Marangio P."/>
            <person name="Guigo R."/>
            <person name="Rago D."/>
            <person name="Mirbahai L."/>
            <person name="Eastwood N."/>
            <person name="Colbourne J.K."/>
            <person name="Zhou J."/>
            <person name="Mallon E."/>
            <person name="Orsini L."/>
        </authorList>
    </citation>
    <scope>NUCLEOTIDE SEQUENCE [LARGE SCALE GENOMIC DNA]</scope>
    <source>
        <strain evidence="22">LRV0_1</strain>
    </source>
</reference>
<dbReference type="Gene3D" id="3.90.228.20">
    <property type="match status" value="1"/>
</dbReference>
<keyword evidence="13" id="KW-0482">Metalloprotease</keyword>
<keyword evidence="10" id="KW-0210">Decarboxylase</keyword>
<evidence type="ECO:0000256" key="12">
    <source>
        <dbReference type="ARBA" id="ARBA00022833"/>
    </source>
</evidence>
<evidence type="ECO:0000313" key="23">
    <source>
        <dbReference type="Proteomes" id="UP001234178"/>
    </source>
</evidence>
<evidence type="ECO:0000256" key="4">
    <source>
        <dbReference type="ARBA" id="ARBA00005796"/>
    </source>
</evidence>
<dbReference type="Pfam" id="PF17297">
    <property type="entry name" value="PEPCK_N"/>
    <property type="match status" value="1"/>
</dbReference>
<dbReference type="SUPFAM" id="SSF68923">
    <property type="entry name" value="PEP carboxykinase N-terminal domain"/>
    <property type="match status" value="1"/>
</dbReference>
<evidence type="ECO:0000256" key="13">
    <source>
        <dbReference type="ARBA" id="ARBA00023049"/>
    </source>
</evidence>
<keyword evidence="8" id="KW-0479">Metal-binding</keyword>
<evidence type="ECO:0000256" key="3">
    <source>
        <dbReference type="ARBA" id="ARBA00004609"/>
    </source>
</evidence>
<feature type="domain" description="Peptidase M1 membrane alanine aminopeptidase" evidence="18">
    <location>
        <begin position="934"/>
        <end position="1149"/>
    </location>
</feature>
<evidence type="ECO:0000259" key="18">
    <source>
        <dbReference type="Pfam" id="PF01433"/>
    </source>
</evidence>
<evidence type="ECO:0000313" key="22">
    <source>
        <dbReference type="EMBL" id="KAK4004505.1"/>
    </source>
</evidence>
<comment type="cofactor">
    <cofactor evidence="1">
        <name>Mn(2+)</name>
        <dbReference type="ChEBI" id="CHEBI:29035"/>
    </cofactor>
</comment>
<dbReference type="SUPFAM" id="SSF53795">
    <property type="entry name" value="PEP carboxykinase-like"/>
    <property type="match status" value="1"/>
</dbReference>
<evidence type="ECO:0000256" key="9">
    <source>
        <dbReference type="ARBA" id="ARBA00022741"/>
    </source>
</evidence>
<keyword evidence="12" id="KW-0862">Zinc</keyword>
<dbReference type="HAMAP" id="MF_00452">
    <property type="entry name" value="PEPCK_GTP"/>
    <property type="match status" value="1"/>
</dbReference>
<evidence type="ECO:0000259" key="20">
    <source>
        <dbReference type="Pfam" id="PF17297"/>
    </source>
</evidence>
<dbReference type="InterPro" id="IPR008210">
    <property type="entry name" value="PEP_carboxykinase_N"/>
</dbReference>
<evidence type="ECO:0000256" key="2">
    <source>
        <dbReference type="ARBA" id="ARBA00001947"/>
    </source>
</evidence>
<dbReference type="PANTHER" id="PTHR11561">
    <property type="entry name" value="PHOSPHOENOLPYRUVATE CARBOXYKINASE"/>
    <property type="match status" value="1"/>
</dbReference>
<proteinExistence type="inferred from homology"/>
<evidence type="ECO:0000256" key="8">
    <source>
        <dbReference type="ARBA" id="ARBA00022723"/>
    </source>
</evidence>
<dbReference type="InterPro" id="IPR045357">
    <property type="entry name" value="Aminopeptidase_N-like_N"/>
</dbReference>
<keyword evidence="11" id="KW-0378">Hydrolase</keyword>
<accession>A0ABQ9YV22</accession>
<dbReference type="InterPro" id="IPR008209">
    <property type="entry name" value="PEP_carboxykinase_GTP"/>
</dbReference>
<evidence type="ECO:0000256" key="1">
    <source>
        <dbReference type="ARBA" id="ARBA00001936"/>
    </source>
</evidence>
<organism evidence="22 23">
    <name type="scientific">Daphnia magna</name>
    <dbReference type="NCBI Taxonomy" id="35525"/>
    <lineage>
        <taxon>Eukaryota</taxon>
        <taxon>Metazoa</taxon>
        <taxon>Ecdysozoa</taxon>
        <taxon>Arthropoda</taxon>
        <taxon>Crustacea</taxon>
        <taxon>Branchiopoda</taxon>
        <taxon>Diplostraca</taxon>
        <taxon>Cladocera</taxon>
        <taxon>Anomopoda</taxon>
        <taxon>Daphniidae</taxon>
        <taxon>Daphnia</taxon>
    </lineage>
</organism>
<dbReference type="InterPro" id="IPR024571">
    <property type="entry name" value="ERAP1-like_C_dom"/>
</dbReference>
<dbReference type="InterPro" id="IPR035077">
    <property type="entry name" value="PEP_carboxykinase_GTP_C"/>
</dbReference>
<feature type="domain" description="Aminopeptidase N-like N-terminal" evidence="21">
    <location>
        <begin position="711"/>
        <end position="897"/>
    </location>
</feature>
<evidence type="ECO:0000256" key="15">
    <source>
        <dbReference type="ARBA" id="ARBA00023211"/>
    </source>
</evidence>
<dbReference type="InterPro" id="IPR014782">
    <property type="entry name" value="Peptidase_M1_dom"/>
</dbReference>
<dbReference type="InterPro" id="IPR042097">
    <property type="entry name" value="Aminopeptidase_N-like_N_sf"/>
</dbReference>
<keyword evidence="16" id="KW-0456">Lyase</keyword>
<evidence type="ECO:0000256" key="5">
    <source>
        <dbReference type="ARBA" id="ARBA00010136"/>
    </source>
</evidence>
<evidence type="ECO:0000256" key="6">
    <source>
        <dbReference type="ARBA" id="ARBA00012306"/>
    </source>
</evidence>
<dbReference type="Gene3D" id="2.60.40.1910">
    <property type="match status" value="1"/>
</dbReference>
<dbReference type="PANTHER" id="PTHR11561:SF0">
    <property type="entry name" value="PHOSPHOENOLPYRUVATE CARBOXYKINASE [GTP]-RELATED"/>
    <property type="match status" value="1"/>
</dbReference>
<dbReference type="Proteomes" id="UP001234178">
    <property type="component" value="Unassembled WGS sequence"/>
</dbReference>
<dbReference type="SUPFAM" id="SSF63737">
    <property type="entry name" value="Leukotriene A4 hydrolase N-terminal domain"/>
    <property type="match status" value="1"/>
</dbReference>
<dbReference type="Gene3D" id="3.40.449.10">
    <property type="entry name" value="Phosphoenolpyruvate Carboxykinase, domain 1"/>
    <property type="match status" value="1"/>
</dbReference>
<dbReference type="SUPFAM" id="SSF55486">
    <property type="entry name" value="Metalloproteases ('zincins'), catalytic domain"/>
    <property type="match status" value="1"/>
</dbReference>
<dbReference type="Pfam" id="PF00821">
    <property type="entry name" value="PEPCK_GTP"/>
    <property type="match status" value="1"/>
</dbReference>
<dbReference type="CDD" id="cd00819">
    <property type="entry name" value="PEPCK_GTP"/>
    <property type="match status" value="1"/>
</dbReference>
<name>A0ABQ9YV22_9CRUS</name>
<comment type="cofactor">
    <cofactor evidence="2">
        <name>Zn(2+)</name>
        <dbReference type="ChEBI" id="CHEBI:29105"/>
    </cofactor>
</comment>
<keyword evidence="15" id="KW-0464">Manganese</keyword>
<dbReference type="Pfam" id="PF01433">
    <property type="entry name" value="Peptidase_M1"/>
    <property type="match status" value="1"/>
</dbReference>
<dbReference type="Gene3D" id="2.60.40.1730">
    <property type="entry name" value="tricorn interacting facor f3 domain"/>
    <property type="match status" value="1"/>
</dbReference>
<dbReference type="PRINTS" id="PR00756">
    <property type="entry name" value="ALADIPTASE"/>
</dbReference>
<dbReference type="EMBL" id="JAOYFB010000001">
    <property type="protein sequence ID" value="KAK4004505.1"/>
    <property type="molecule type" value="Genomic_DNA"/>
</dbReference>
<dbReference type="InterPro" id="IPR027268">
    <property type="entry name" value="Peptidase_M4/M1_CTD_sf"/>
</dbReference>
<dbReference type="CDD" id="cd09601">
    <property type="entry name" value="M1_APN-Q_like"/>
    <property type="match status" value="1"/>
</dbReference>
<feature type="domain" description="Phosphoenolpyruvate carboxykinase C-terminal P-loop" evidence="17">
    <location>
        <begin position="257"/>
        <end position="618"/>
    </location>
</feature>
<evidence type="ECO:0000256" key="10">
    <source>
        <dbReference type="ARBA" id="ARBA00022793"/>
    </source>
</evidence>
<feature type="domain" description="ERAP1-like C-terminal" evidence="19">
    <location>
        <begin position="1229"/>
        <end position="1542"/>
    </location>
</feature>
<dbReference type="Gene3D" id="1.10.390.10">
    <property type="entry name" value="Neutral Protease Domain 2"/>
    <property type="match status" value="1"/>
</dbReference>
<feature type="domain" description="Phosphoenolpyruvate carboxykinase GTP-utilising N-terminal" evidence="20">
    <location>
        <begin position="26"/>
        <end position="253"/>
    </location>
</feature>
<evidence type="ECO:0000259" key="19">
    <source>
        <dbReference type="Pfam" id="PF11838"/>
    </source>
</evidence>